<feature type="transmembrane region" description="Helical" evidence="9">
    <location>
        <begin position="533"/>
        <end position="557"/>
    </location>
</feature>
<dbReference type="GO" id="GO:0004427">
    <property type="term" value="F:inorganic diphosphate phosphatase activity"/>
    <property type="evidence" value="ECO:0007669"/>
    <property type="project" value="UniProtKB-UniRule"/>
</dbReference>
<dbReference type="GO" id="GO:0000287">
    <property type="term" value="F:magnesium ion binding"/>
    <property type="evidence" value="ECO:0007669"/>
    <property type="project" value="UniProtKB-UniRule"/>
</dbReference>
<dbReference type="GO" id="GO:0012505">
    <property type="term" value="C:endomembrane system"/>
    <property type="evidence" value="ECO:0007669"/>
    <property type="project" value="UniProtKB-SubCell"/>
</dbReference>
<comment type="caution">
    <text evidence="10">The sequence shown here is derived from an EMBL/GenBank/DDBJ whole genome shotgun (WGS) entry which is preliminary data.</text>
</comment>
<keyword evidence="2 9" id="KW-0813">Transport</keyword>
<feature type="transmembrane region" description="Helical" evidence="9">
    <location>
        <begin position="630"/>
        <end position="650"/>
    </location>
</feature>
<proteinExistence type="inferred from homology"/>
<comment type="function">
    <text evidence="9">Sodium pump that utilizes the energy of pyrophosphate hydrolysis as the driving force for Na(+) movement across the membrane.</text>
</comment>
<keyword evidence="9" id="KW-0739">Sodium transport</keyword>
<dbReference type="HAMAP" id="MF_01129">
    <property type="entry name" value="PPase_energized_pump"/>
    <property type="match status" value="1"/>
</dbReference>
<evidence type="ECO:0000256" key="1">
    <source>
        <dbReference type="ARBA" id="ARBA00004127"/>
    </source>
</evidence>
<feature type="transmembrane region" description="Helical" evidence="9">
    <location>
        <begin position="319"/>
        <end position="341"/>
    </location>
</feature>
<evidence type="ECO:0000256" key="5">
    <source>
        <dbReference type="ARBA" id="ARBA00022967"/>
    </source>
</evidence>
<feature type="transmembrane region" description="Helical" evidence="9">
    <location>
        <begin position="247"/>
        <end position="265"/>
    </location>
</feature>
<keyword evidence="8 9" id="KW-0472">Membrane</keyword>
<evidence type="ECO:0000313" key="11">
    <source>
        <dbReference type="Proteomes" id="UP000886874"/>
    </source>
</evidence>
<dbReference type="NCBIfam" id="TIGR01104">
    <property type="entry name" value="V_PPase"/>
    <property type="match status" value="1"/>
</dbReference>
<comment type="catalytic activity">
    <reaction evidence="9">
        <text>Na(+)(in) + diphosphate + H2O = Na(+)(out) + 2 phosphate + H(+)</text>
        <dbReference type="Rhea" id="RHEA:57884"/>
        <dbReference type="ChEBI" id="CHEBI:15377"/>
        <dbReference type="ChEBI" id="CHEBI:15378"/>
        <dbReference type="ChEBI" id="CHEBI:29101"/>
        <dbReference type="ChEBI" id="CHEBI:33019"/>
        <dbReference type="ChEBI" id="CHEBI:43474"/>
        <dbReference type="EC" id="7.2.3.1"/>
    </reaction>
</comment>
<evidence type="ECO:0000256" key="3">
    <source>
        <dbReference type="ARBA" id="ARBA00022692"/>
    </source>
</evidence>
<keyword evidence="6 9" id="KW-1133">Transmembrane helix</keyword>
<keyword evidence="9" id="KW-0915">Sodium</keyword>
<accession>A0A9D0Z5A6</accession>
<dbReference type="NCBIfam" id="NF001960">
    <property type="entry name" value="PRK00733.3-5"/>
    <property type="match status" value="1"/>
</dbReference>
<evidence type="ECO:0000256" key="2">
    <source>
        <dbReference type="ARBA" id="ARBA00022448"/>
    </source>
</evidence>
<dbReference type="PANTHER" id="PTHR31998">
    <property type="entry name" value="K(+)-INSENSITIVE PYROPHOSPHATE-ENERGIZED PROTON PUMP"/>
    <property type="match status" value="1"/>
</dbReference>
<comment type="similarity">
    <text evidence="9">Belongs to the H(+)-translocating pyrophosphatase (TC 3.A.10) family. K(+)-stimulated subfamily.</text>
</comment>
<evidence type="ECO:0000313" key="10">
    <source>
        <dbReference type="EMBL" id="HIQ69145.1"/>
    </source>
</evidence>
<dbReference type="PIRSF" id="PIRSF001265">
    <property type="entry name" value="H+-PPase"/>
    <property type="match status" value="1"/>
</dbReference>
<keyword evidence="7 9" id="KW-0406">Ion transport</keyword>
<feature type="transmembrane region" description="Helical" evidence="9">
    <location>
        <begin position="361"/>
        <end position="381"/>
    </location>
</feature>
<dbReference type="NCBIfam" id="NF001954">
    <property type="entry name" value="PRK00733.2-2"/>
    <property type="match status" value="1"/>
</dbReference>
<name>A0A9D0Z5A6_9FIRM</name>
<dbReference type="Pfam" id="PF03030">
    <property type="entry name" value="H_PPase"/>
    <property type="match status" value="1"/>
</dbReference>
<evidence type="ECO:0000256" key="9">
    <source>
        <dbReference type="HAMAP-Rule" id="MF_01129"/>
    </source>
</evidence>
<feature type="transmembrane region" description="Helical" evidence="9">
    <location>
        <begin position="502"/>
        <end position="521"/>
    </location>
</feature>
<feature type="transmembrane region" description="Helical" evidence="9">
    <location>
        <begin position="129"/>
        <end position="152"/>
    </location>
</feature>
<evidence type="ECO:0000256" key="6">
    <source>
        <dbReference type="ARBA" id="ARBA00022989"/>
    </source>
</evidence>
<keyword evidence="5 9" id="KW-1278">Translocase</keyword>
<feature type="site" description="Determinant of potassium dependence" evidence="9">
    <location>
        <position position="496"/>
    </location>
</feature>
<dbReference type="InterPro" id="IPR004131">
    <property type="entry name" value="PPase-energised_H-pump"/>
</dbReference>
<feature type="transmembrane region" description="Helical" evidence="9">
    <location>
        <begin position="285"/>
        <end position="307"/>
    </location>
</feature>
<gene>
    <name evidence="9" type="primary">hppA</name>
    <name evidence="10" type="ORF">IAA67_02275</name>
</gene>
<keyword evidence="3 9" id="KW-0812">Transmembrane</keyword>
<sequence>MQLMIVILVFAAGLALAYAAFNFFAVKKLPEGNERMQEIASAIRVGANAFLDYEYRVLYLVIVLVAVVLAVVTMWQAAVALLIGALMSGCAGLVGMKIATYANVRVSNRARETQNIGATVKVAFRGGSVMGLCVGGFALLGLFVTYVVFGLWMGQLRVTDASYVNFLGLSFIPFPMTLSGYALGCSIVAMFNRVGGGIYTKAADMGADLVGKTEAHIPEDDPRNPATIADNVGDNVGDVAGLGSDLLESYVGAISSGIILTYHMFLQSGALGTGMTEKILEKCILFPLLFVSIGMIACCVGIASLLAKKRLSEDPRRELNGATYVAAGLTILLGLLSSWLLFRDEDAAVLKASLGFTAGSLSPWIAAAIGVVSGVVIGMLAELYTSADYQPTRRLAQAAEEGAALTITQGLALGMRSCMVTCIVLAAGIVTSHAVSGMYGVSMAAMGMLSFVTATVSVDTYGPISDNAGGIAEMSGLEPRVRQITDTLDAVGNTTAAIGKGFAIGSGALAALSLMISYLYSFNEVGTDLILNMMTPMVLAGAIVGGALPFLFSGMLIDAVAKAARKMVSEVRRQFRERPGILDGTEKPDYKTCVSISYQGALAEMKLPSLLSIVVPVGTGFLFGPSFVGGLIIGSTLVAIMLAIFCGNAGGAWDNGKKYIETGGIPGAGKGSEAHSAAVVGDTVGDPLKDTVGPCLDIFIKIMSTVSLVASPVFAQYNLVSFLSRLFS</sequence>
<feature type="transmembrane region" description="Helical" evidence="9">
    <location>
        <begin position="57"/>
        <end position="87"/>
    </location>
</feature>
<evidence type="ECO:0000256" key="8">
    <source>
        <dbReference type="ARBA" id="ARBA00023136"/>
    </source>
</evidence>
<dbReference type="AlphaFoldDB" id="A0A9D0Z5A6"/>
<comment type="cofactor">
    <cofactor evidence="9">
        <name>Mg(2+)</name>
        <dbReference type="ChEBI" id="CHEBI:18420"/>
    </cofactor>
</comment>
<keyword evidence="9" id="KW-0630">Potassium</keyword>
<dbReference type="GO" id="GO:0009678">
    <property type="term" value="F:diphosphate hydrolysis-driven proton transmembrane transporter activity"/>
    <property type="evidence" value="ECO:0007669"/>
    <property type="project" value="UniProtKB-UniRule"/>
</dbReference>
<dbReference type="Proteomes" id="UP000886874">
    <property type="component" value="Unassembled WGS sequence"/>
</dbReference>
<organism evidence="10 11">
    <name type="scientific">Candidatus Avoscillospira stercorigallinarum</name>
    <dbReference type="NCBI Taxonomy" id="2840708"/>
    <lineage>
        <taxon>Bacteria</taxon>
        <taxon>Bacillati</taxon>
        <taxon>Bacillota</taxon>
        <taxon>Clostridia</taxon>
        <taxon>Eubacteriales</taxon>
        <taxon>Oscillospiraceae</taxon>
        <taxon>Oscillospiraceae incertae sedis</taxon>
        <taxon>Candidatus Avoscillospira</taxon>
    </lineage>
</organism>
<comment type="activity regulation">
    <text evidence="9">Requires K(+) for maximal activity.</text>
</comment>
<reference evidence="10" key="2">
    <citation type="journal article" date="2021" name="PeerJ">
        <title>Extensive microbial diversity within the chicken gut microbiome revealed by metagenomics and culture.</title>
        <authorList>
            <person name="Gilroy R."/>
            <person name="Ravi A."/>
            <person name="Getino M."/>
            <person name="Pursley I."/>
            <person name="Horton D.L."/>
            <person name="Alikhan N.F."/>
            <person name="Baker D."/>
            <person name="Gharbi K."/>
            <person name="Hall N."/>
            <person name="Watson M."/>
            <person name="Adriaenssens E.M."/>
            <person name="Foster-Nyarko E."/>
            <person name="Jarju S."/>
            <person name="Secka A."/>
            <person name="Antonio M."/>
            <person name="Oren A."/>
            <person name="Chaudhuri R.R."/>
            <person name="La Ragione R."/>
            <person name="Hildebrand F."/>
            <person name="Pallen M.J."/>
        </authorList>
    </citation>
    <scope>NUCLEOTIDE SEQUENCE</scope>
    <source>
        <strain evidence="10">ChiSjej2B20-13462</strain>
    </source>
</reference>
<dbReference type="GO" id="GO:0005886">
    <property type="term" value="C:plasma membrane"/>
    <property type="evidence" value="ECO:0007669"/>
    <property type="project" value="UniProtKB-SubCell"/>
</dbReference>
<dbReference type="EMBL" id="DVFN01000032">
    <property type="protein sequence ID" value="HIQ69145.1"/>
    <property type="molecule type" value="Genomic_DNA"/>
</dbReference>
<dbReference type="EC" id="7.2.3.1" evidence="9"/>
<feature type="transmembrane region" description="Helical" evidence="9">
    <location>
        <begin position="172"/>
        <end position="191"/>
    </location>
</feature>
<comment type="subcellular location">
    <subcellularLocation>
        <location evidence="9">Cell membrane</location>
        <topology evidence="9">Multi-pass membrane protein</topology>
    </subcellularLocation>
    <subcellularLocation>
        <location evidence="1">Endomembrane system</location>
        <topology evidence="1">Multi-pass membrane protein</topology>
    </subcellularLocation>
</comment>
<evidence type="ECO:0000256" key="4">
    <source>
        <dbReference type="ARBA" id="ARBA00022842"/>
    </source>
</evidence>
<dbReference type="GO" id="GO:0030955">
    <property type="term" value="F:potassium ion binding"/>
    <property type="evidence" value="ECO:0007669"/>
    <property type="project" value="UniProtKB-UniRule"/>
</dbReference>
<reference evidence="10" key="1">
    <citation type="submission" date="2020-10" db="EMBL/GenBank/DDBJ databases">
        <authorList>
            <person name="Gilroy R."/>
        </authorList>
    </citation>
    <scope>NUCLEOTIDE SEQUENCE</scope>
    <source>
        <strain evidence="10">ChiSjej2B20-13462</strain>
    </source>
</reference>
<keyword evidence="4 9" id="KW-0460">Magnesium</keyword>
<keyword evidence="9" id="KW-1003">Cell membrane</keyword>
<evidence type="ECO:0000256" key="7">
    <source>
        <dbReference type="ARBA" id="ARBA00023065"/>
    </source>
</evidence>
<comment type="subunit">
    <text evidence="9">Homodimer.</text>
</comment>
<comment type="caution">
    <text evidence="9">Lacks conserved residue(s) required for the propagation of feature annotation.</text>
</comment>
<dbReference type="GO" id="GO:0006814">
    <property type="term" value="P:sodium ion transport"/>
    <property type="evidence" value="ECO:0007669"/>
    <property type="project" value="UniProtKB-UniRule"/>
</dbReference>
<protein>
    <recommendedName>
        <fullName evidence="9">Putative K(+)-stimulated pyrophosphate-energized sodium pump</fullName>
        <ecNumber evidence="9">7.2.3.1</ecNumber>
    </recommendedName>
    <alternativeName>
        <fullName evidence="9">Membrane-bound sodium-translocating pyrophosphatase</fullName>
    </alternativeName>
    <alternativeName>
        <fullName evidence="9">Pyrophosphate-energized inorganic pyrophosphatase</fullName>
        <shortName evidence="9">Na(+)-PPase</shortName>
    </alternativeName>
</protein>
<keyword evidence="10" id="KW-0378">Hydrolase</keyword>
<dbReference type="PRINTS" id="PR00173">
    <property type="entry name" value="EDTRNSPORT"/>
</dbReference>